<reference evidence="7 8" key="1">
    <citation type="submission" date="2018-06" db="EMBL/GenBank/DDBJ databases">
        <authorList>
            <consortium name="Pathogen Informatics"/>
            <person name="Doyle S."/>
        </authorList>
    </citation>
    <scope>NUCLEOTIDE SEQUENCE [LARGE SCALE GENOMIC DNA]</scope>
    <source>
        <strain evidence="7 8">NCTC7914</strain>
    </source>
</reference>
<dbReference type="AlphaFoldDB" id="A0A379KI19"/>
<sequence>MNNDNTAAVELLLTQPVPDAIDAQLVSAYQVHRLYRHDNPQQLLDEVGPRIRGVVTGGAKGLANALMDQLPALQIIAISGIGTDAVDLHHAAKRGIHVTTTPGVLTDDVADMAMGLIINTLRRLGEGERLVRDGLWGTVNLPLARKVSGSALGIVGLGQVGKAIARRAAAFDMHIAYNGRREQHGCGYRFVADLVELARAVDVLVVAASADGGKVLVSAEVLDALGPQGYLINVARGKLVDEDALVEALRERRIAGAGLDVFVDEPHVPPALCDLNQVSLQPHRGSATLQTRLEMGQMVLDNLAACFRGEVPPNCA</sequence>
<dbReference type="Pfam" id="PF02826">
    <property type="entry name" value="2-Hacid_dh_C"/>
    <property type="match status" value="1"/>
</dbReference>
<dbReference type="GO" id="GO:0016618">
    <property type="term" value="F:hydroxypyruvate reductase [NAD(P)H] activity"/>
    <property type="evidence" value="ECO:0007669"/>
    <property type="project" value="TreeGrafter"/>
</dbReference>
<evidence type="ECO:0000259" key="5">
    <source>
        <dbReference type="Pfam" id="PF00389"/>
    </source>
</evidence>
<dbReference type="FunFam" id="3.40.50.720:FF:000213">
    <property type="entry name" value="Putative 2-hydroxyacid dehydrogenase"/>
    <property type="match status" value="1"/>
</dbReference>
<evidence type="ECO:0000256" key="4">
    <source>
        <dbReference type="RuleBase" id="RU003719"/>
    </source>
</evidence>
<dbReference type="InterPro" id="IPR006140">
    <property type="entry name" value="D-isomer_DH_NAD-bd"/>
</dbReference>
<dbReference type="EMBL" id="UGUY01000001">
    <property type="protein sequence ID" value="SUD67257.1"/>
    <property type="molecule type" value="Genomic_DNA"/>
</dbReference>
<organism evidence="7 8">
    <name type="scientific">Pseudomonas putida</name>
    <name type="common">Arthrobacter siderocapsulatus</name>
    <dbReference type="NCBI Taxonomy" id="303"/>
    <lineage>
        <taxon>Bacteria</taxon>
        <taxon>Pseudomonadati</taxon>
        <taxon>Pseudomonadota</taxon>
        <taxon>Gammaproteobacteria</taxon>
        <taxon>Pseudomonadales</taxon>
        <taxon>Pseudomonadaceae</taxon>
        <taxon>Pseudomonas</taxon>
    </lineage>
</organism>
<dbReference type="SUPFAM" id="SSF51735">
    <property type="entry name" value="NAD(P)-binding Rossmann-fold domains"/>
    <property type="match status" value="1"/>
</dbReference>
<evidence type="ECO:0000256" key="1">
    <source>
        <dbReference type="ARBA" id="ARBA00022857"/>
    </source>
</evidence>
<dbReference type="SUPFAM" id="SSF52283">
    <property type="entry name" value="Formate/glycerate dehydrogenase catalytic domain-like"/>
    <property type="match status" value="1"/>
</dbReference>
<accession>A0A379KI19</accession>
<protein>
    <submittedName>
        <fullName evidence="7">D-isomer specific 2-hydroxyacid dehydrogenase</fullName>
        <ecNumber evidence="7">1.1.1.79</ecNumber>
    </submittedName>
</protein>
<dbReference type="GO" id="GO:0051287">
    <property type="term" value="F:NAD binding"/>
    <property type="evidence" value="ECO:0007669"/>
    <property type="project" value="InterPro"/>
</dbReference>
<evidence type="ECO:0000256" key="2">
    <source>
        <dbReference type="ARBA" id="ARBA00023002"/>
    </source>
</evidence>
<dbReference type="InterPro" id="IPR006139">
    <property type="entry name" value="D-isomer_2_OHA_DH_cat_dom"/>
</dbReference>
<evidence type="ECO:0000313" key="7">
    <source>
        <dbReference type="EMBL" id="SUD67257.1"/>
    </source>
</evidence>
<name>A0A379KI19_PSEPU</name>
<dbReference type="Pfam" id="PF00389">
    <property type="entry name" value="2-Hacid_dh"/>
    <property type="match status" value="1"/>
</dbReference>
<dbReference type="InterPro" id="IPR050223">
    <property type="entry name" value="D-isomer_2-hydroxyacid_DH"/>
</dbReference>
<dbReference type="GO" id="GO:0005829">
    <property type="term" value="C:cytosol"/>
    <property type="evidence" value="ECO:0007669"/>
    <property type="project" value="TreeGrafter"/>
</dbReference>
<keyword evidence="3" id="KW-0520">NAD</keyword>
<evidence type="ECO:0000313" key="8">
    <source>
        <dbReference type="Proteomes" id="UP000254602"/>
    </source>
</evidence>
<feature type="domain" description="D-isomer specific 2-hydroxyacid dehydrogenase NAD-binding" evidence="6">
    <location>
        <begin position="114"/>
        <end position="285"/>
    </location>
</feature>
<proteinExistence type="inferred from homology"/>
<keyword evidence="2 4" id="KW-0560">Oxidoreductase</keyword>
<dbReference type="Gene3D" id="3.40.50.720">
    <property type="entry name" value="NAD(P)-binding Rossmann-like Domain"/>
    <property type="match status" value="2"/>
</dbReference>
<keyword evidence="1" id="KW-0521">NADP</keyword>
<evidence type="ECO:0000256" key="3">
    <source>
        <dbReference type="ARBA" id="ARBA00023027"/>
    </source>
</evidence>
<gene>
    <name evidence="7" type="primary">ghrB_1</name>
    <name evidence="7" type="ORF">NCTC7914_01331</name>
</gene>
<dbReference type="InterPro" id="IPR036291">
    <property type="entry name" value="NAD(P)-bd_dom_sf"/>
</dbReference>
<dbReference type="EC" id="1.1.1.79" evidence="7"/>
<dbReference type="GO" id="GO:0030267">
    <property type="term" value="F:glyoxylate reductase (NADPH) activity"/>
    <property type="evidence" value="ECO:0007669"/>
    <property type="project" value="UniProtKB-EC"/>
</dbReference>
<dbReference type="PANTHER" id="PTHR10996">
    <property type="entry name" value="2-HYDROXYACID DEHYDROGENASE-RELATED"/>
    <property type="match status" value="1"/>
</dbReference>
<dbReference type="Proteomes" id="UP000254602">
    <property type="component" value="Unassembled WGS sequence"/>
</dbReference>
<dbReference type="RefSeq" id="WP_115273509.1">
    <property type="nucleotide sequence ID" value="NZ_JABTYF010000001.1"/>
</dbReference>
<comment type="similarity">
    <text evidence="4">Belongs to the D-isomer specific 2-hydroxyacid dehydrogenase family.</text>
</comment>
<dbReference type="CDD" id="cd12156">
    <property type="entry name" value="HPPR"/>
    <property type="match status" value="1"/>
</dbReference>
<evidence type="ECO:0000259" key="6">
    <source>
        <dbReference type="Pfam" id="PF02826"/>
    </source>
</evidence>
<dbReference type="PANTHER" id="PTHR10996:SF178">
    <property type="entry name" value="2-HYDROXYACID DEHYDROGENASE YGL185C-RELATED"/>
    <property type="match status" value="1"/>
</dbReference>
<feature type="domain" description="D-isomer specific 2-hydroxyacid dehydrogenase catalytic" evidence="5">
    <location>
        <begin position="23"/>
        <end position="315"/>
    </location>
</feature>